<organism evidence="1 2">
    <name type="scientific">Salix suchowensis</name>
    <dbReference type="NCBI Taxonomy" id="1278906"/>
    <lineage>
        <taxon>Eukaryota</taxon>
        <taxon>Viridiplantae</taxon>
        <taxon>Streptophyta</taxon>
        <taxon>Embryophyta</taxon>
        <taxon>Tracheophyta</taxon>
        <taxon>Spermatophyta</taxon>
        <taxon>Magnoliopsida</taxon>
        <taxon>eudicotyledons</taxon>
        <taxon>Gunneridae</taxon>
        <taxon>Pentapetalae</taxon>
        <taxon>rosids</taxon>
        <taxon>fabids</taxon>
        <taxon>Malpighiales</taxon>
        <taxon>Salicaceae</taxon>
        <taxon>Saliceae</taxon>
        <taxon>Salix</taxon>
    </lineage>
</organism>
<protein>
    <submittedName>
        <fullName evidence="1">Uncharacterized protein</fullName>
    </submittedName>
</protein>
<accession>A0ABQ9APM6</accession>
<reference evidence="1" key="2">
    <citation type="journal article" date="2023" name="Int. J. Mol. Sci.">
        <title>De Novo Assembly and Annotation of 11 Diverse Shrub Willow (Salix) Genomes Reveals Novel Gene Organization in Sex-Linked Regions.</title>
        <authorList>
            <person name="Hyden B."/>
            <person name="Feng K."/>
            <person name="Yates T.B."/>
            <person name="Jawdy S."/>
            <person name="Cereghino C."/>
            <person name="Smart L.B."/>
            <person name="Muchero W."/>
        </authorList>
    </citation>
    <scope>NUCLEOTIDE SEQUENCE</scope>
    <source>
        <tissue evidence="1">Shoot tip</tissue>
    </source>
</reference>
<evidence type="ECO:0000313" key="1">
    <source>
        <dbReference type="EMBL" id="KAJ6349667.1"/>
    </source>
</evidence>
<comment type="caution">
    <text evidence="1">The sequence shown here is derived from an EMBL/GenBank/DDBJ whole genome shotgun (WGS) entry which is preliminary data.</text>
</comment>
<evidence type="ECO:0000313" key="2">
    <source>
        <dbReference type="Proteomes" id="UP001141253"/>
    </source>
</evidence>
<name>A0ABQ9APM6_9ROSI</name>
<proteinExistence type="predicted"/>
<dbReference type="EMBL" id="JAPFFI010000018">
    <property type="protein sequence ID" value="KAJ6349667.1"/>
    <property type="molecule type" value="Genomic_DNA"/>
</dbReference>
<keyword evidence="2" id="KW-1185">Reference proteome</keyword>
<gene>
    <name evidence="1" type="ORF">OIU77_007113</name>
</gene>
<dbReference type="Proteomes" id="UP001141253">
    <property type="component" value="Chromosome 19"/>
</dbReference>
<sequence length="50" mass="5961">MMFLPSWNLTRESPFQQSLPCIAAHKHENSPNQKLVPQFWWQGHQFQPVI</sequence>
<feature type="non-terminal residue" evidence="1">
    <location>
        <position position="50"/>
    </location>
</feature>
<reference evidence="1" key="1">
    <citation type="submission" date="2022-10" db="EMBL/GenBank/DDBJ databases">
        <authorList>
            <person name="Hyden B.L."/>
            <person name="Feng K."/>
            <person name="Yates T."/>
            <person name="Jawdy S."/>
            <person name="Smart L.B."/>
            <person name="Muchero W."/>
        </authorList>
    </citation>
    <scope>NUCLEOTIDE SEQUENCE</scope>
    <source>
        <tissue evidence="1">Shoot tip</tissue>
    </source>
</reference>